<feature type="region of interest" description="Disordered" evidence="1">
    <location>
        <begin position="1"/>
        <end position="42"/>
    </location>
</feature>
<gene>
    <name evidence="2" type="ORF">R2D22_35315</name>
</gene>
<accession>A0ABZ0M3K5</accession>
<feature type="compositionally biased region" description="Basic residues" evidence="1">
    <location>
        <begin position="1"/>
        <end position="10"/>
    </location>
</feature>
<proteinExistence type="predicted"/>
<keyword evidence="3" id="KW-1185">Reference proteome</keyword>
<reference evidence="2 3" key="1">
    <citation type="submission" date="2023-10" db="EMBL/GenBank/DDBJ databases">
        <title>The genome sequence of Streptomyces sp. HUAS YS2.</title>
        <authorList>
            <person name="Mo P."/>
        </authorList>
    </citation>
    <scope>NUCLEOTIDE SEQUENCE [LARGE SCALE GENOMIC DNA]</scope>
    <source>
        <strain evidence="2 3">HUAS YS2</strain>
    </source>
</reference>
<protein>
    <recommendedName>
        <fullName evidence="4">Transposase</fullName>
    </recommendedName>
</protein>
<organism evidence="2 3">
    <name type="scientific">Streptomyces solicathayae</name>
    <dbReference type="NCBI Taxonomy" id="3081768"/>
    <lineage>
        <taxon>Bacteria</taxon>
        <taxon>Bacillati</taxon>
        <taxon>Actinomycetota</taxon>
        <taxon>Actinomycetes</taxon>
        <taxon>Kitasatosporales</taxon>
        <taxon>Streptomycetaceae</taxon>
        <taxon>Streptomyces</taxon>
    </lineage>
</organism>
<evidence type="ECO:0000313" key="3">
    <source>
        <dbReference type="Proteomes" id="UP001301731"/>
    </source>
</evidence>
<dbReference type="EMBL" id="CP137573">
    <property type="protein sequence ID" value="WOX26362.1"/>
    <property type="molecule type" value="Genomic_DNA"/>
</dbReference>
<dbReference type="Proteomes" id="UP001301731">
    <property type="component" value="Chromosome"/>
</dbReference>
<dbReference type="RefSeq" id="WP_318109355.1">
    <property type="nucleotide sequence ID" value="NZ_CP137573.1"/>
</dbReference>
<evidence type="ECO:0000313" key="2">
    <source>
        <dbReference type="EMBL" id="WOX26362.1"/>
    </source>
</evidence>
<evidence type="ECO:0008006" key="4">
    <source>
        <dbReference type="Google" id="ProtNLM"/>
    </source>
</evidence>
<name>A0ABZ0M3K5_9ACTN</name>
<feature type="compositionally biased region" description="Basic and acidic residues" evidence="1">
    <location>
        <begin position="22"/>
        <end position="32"/>
    </location>
</feature>
<evidence type="ECO:0000256" key="1">
    <source>
        <dbReference type="SAM" id="MobiDB-lite"/>
    </source>
</evidence>
<sequence length="42" mass="4814">MAAHQHRAHSRKEQQPMPLSLARREVDHHLQEIEAADVTSTT</sequence>